<evidence type="ECO:0000313" key="1">
    <source>
        <dbReference type="EMBL" id="MBO1266715.1"/>
    </source>
</evidence>
<keyword evidence="2" id="KW-1185">Reference proteome</keyword>
<sequence>MTQAGAEKAGAEKTAGDKAKVPAPALKTFTFPDGHISFAYPANWSIRTNPGPTLPGGPADCVEAVLSDHRGKDVAFIVSGSYGDGASGPVDRTVFDSAPVPGLAAFGEPTFGFFRDSYIDVNDHFYMDVRPAAELGSGSVSSGNGQVVLPNGAAIFRVYIDSPGFPSPEAARAWVATPEYAQLKALLLSVTYN</sequence>
<proteinExistence type="predicted"/>
<organism evidence="1 2">
    <name type="scientific">Arthrobacter cavernae</name>
    <dbReference type="NCBI Taxonomy" id="2817681"/>
    <lineage>
        <taxon>Bacteria</taxon>
        <taxon>Bacillati</taxon>
        <taxon>Actinomycetota</taxon>
        <taxon>Actinomycetes</taxon>
        <taxon>Micrococcales</taxon>
        <taxon>Micrococcaceae</taxon>
        <taxon>Arthrobacter</taxon>
    </lineage>
</organism>
<dbReference type="RefSeq" id="WP_207614518.1">
    <property type="nucleotide sequence ID" value="NZ_JAFNLL010000002.1"/>
</dbReference>
<protein>
    <submittedName>
        <fullName evidence="1">Uncharacterized protein</fullName>
    </submittedName>
</protein>
<dbReference type="Proteomes" id="UP000664164">
    <property type="component" value="Unassembled WGS sequence"/>
</dbReference>
<comment type="caution">
    <text evidence="1">The sequence shown here is derived from an EMBL/GenBank/DDBJ whole genome shotgun (WGS) entry which is preliminary data.</text>
</comment>
<evidence type="ECO:0000313" key="2">
    <source>
        <dbReference type="Proteomes" id="UP000664164"/>
    </source>
</evidence>
<name>A0A939KMK2_9MICC</name>
<dbReference type="EMBL" id="JAFNLL010000002">
    <property type="protein sequence ID" value="MBO1266715.1"/>
    <property type="molecule type" value="Genomic_DNA"/>
</dbReference>
<accession>A0A939KMK2</accession>
<gene>
    <name evidence="1" type="ORF">J1902_01745</name>
</gene>
<reference evidence="1" key="1">
    <citation type="submission" date="2021-03" db="EMBL/GenBank/DDBJ databases">
        <title>A new species, PO-11, isolated from a karst cave deposit.</title>
        <authorList>
            <person name="Zhaoxiaoyong W."/>
        </authorList>
    </citation>
    <scope>NUCLEOTIDE SEQUENCE</scope>
    <source>
        <strain evidence="1">PO-11</strain>
    </source>
</reference>
<dbReference type="AlphaFoldDB" id="A0A939KMK2"/>